<sequence>MTLNGIGVVGAGGEGRALAAYLASRGLPVHLCTRDTRVGGTLNARGRLKGAFPLSLVTDDPAELLAACRVVFVATVTTAYPEVAAKLAPHLTPEHVVVLFSSKLCGSVEFSCLLRQAGVTGVDVVETDALFAARPDGDDGVDVLGMKGWNLISGATPGAVDRHADMLIEWFPMLERARNPIERGLTDFGAVAHVPIALANLGTIDRAEDLLFYVEGLSERTVVLLEQVEREFGAVAAAYGAQLLPMTEVLDRYYGCTTTSLLDAIRSVEPYKAIQAPQSLDHRFLREDISSTLVPLQALAARAGVATPMVDAAITIKSAIGRADYAASGRTLARLDWEALSHKEILSRI</sequence>
<dbReference type="AlphaFoldDB" id="A0A1H3DKL6"/>
<dbReference type="EMBL" id="FNON01000003">
    <property type="protein sequence ID" value="SDX66870.1"/>
    <property type="molecule type" value="Genomic_DNA"/>
</dbReference>
<dbReference type="Pfam" id="PF02317">
    <property type="entry name" value="Octopine_DH"/>
    <property type="match status" value="1"/>
</dbReference>
<reference evidence="3 4" key="1">
    <citation type="submission" date="2016-10" db="EMBL/GenBank/DDBJ databases">
        <authorList>
            <person name="de Groot N.N."/>
        </authorList>
    </citation>
    <scope>NUCLEOTIDE SEQUENCE [LARGE SCALE GENOMIC DNA]</scope>
    <source>
        <strain evidence="3 4">CPCC 202699</strain>
    </source>
</reference>
<dbReference type="InterPro" id="IPR036291">
    <property type="entry name" value="NAD(P)-bd_dom_sf"/>
</dbReference>
<evidence type="ECO:0000313" key="4">
    <source>
        <dbReference type="Proteomes" id="UP000199515"/>
    </source>
</evidence>
<dbReference type="SUPFAM" id="SSF51735">
    <property type="entry name" value="NAD(P)-binding Rossmann-fold domains"/>
    <property type="match status" value="1"/>
</dbReference>
<evidence type="ECO:0000259" key="1">
    <source>
        <dbReference type="Pfam" id="PF02317"/>
    </source>
</evidence>
<proteinExistence type="predicted"/>
<evidence type="ECO:0000313" key="3">
    <source>
        <dbReference type="EMBL" id="SDX66870.1"/>
    </source>
</evidence>
<accession>A0A1H3DKL6</accession>
<dbReference type="STRING" id="589385.SAMN05421504_103425"/>
<dbReference type="Pfam" id="PF02558">
    <property type="entry name" value="ApbA"/>
    <property type="match status" value="1"/>
</dbReference>
<dbReference type="Proteomes" id="UP000199515">
    <property type="component" value="Unassembled WGS sequence"/>
</dbReference>
<name>A0A1H3DKL6_9PSEU</name>
<dbReference type="InterPro" id="IPR003421">
    <property type="entry name" value="Opine_DH"/>
</dbReference>
<dbReference type="InterPro" id="IPR051729">
    <property type="entry name" value="Opine/Lysopine_DH"/>
</dbReference>
<dbReference type="InterPro" id="IPR013332">
    <property type="entry name" value="KPR_N"/>
</dbReference>
<organism evidence="3 4">
    <name type="scientific">Amycolatopsis xylanica</name>
    <dbReference type="NCBI Taxonomy" id="589385"/>
    <lineage>
        <taxon>Bacteria</taxon>
        <taxon>Bacillati</taxon>
        <taxon>Actinomycetota</taxon>
        <taxon>Actinomycetes</taxon>
        <taxon>Pseudonocardiales</taxon>
        <taxon>Pseudonocardiaceae</taxon>
        <taxon>Amycolatopsis</taxon>
    </lineage>
</organism>
<dbReference type="RefSeq" id="WP_245757343.1">
    <property type="nucleotide sequence ID" value="NZ_FNON01000003.1"/>
</dbReference>
<dbReference type="Gene3D" id="1.10.1040.10">
    <property type="entry name" value="N-(1-d-carboxylethyl)-l-norvaline Dehydrogenase, domain 2"/>
    <property type="match status" value="1"/>
</dbReference>
<feature type="domain" description="Ketopantoate reductase N-terminal" evidence="2">
    <location>
        <begin position="6"/>
        <end position="100"/>
    </location>
</feature>
<dbReference type="InterPro" id="IPR008927">
    <property type="entry name" value="6-PGluconate_DH-like_C_sf"/>
</dbReference>
<dbReference type="SUPFAM" id="SSF48179">
    <property type="entry name" value="6-phosphogluconate dehydrogenase C-terminal domain-like"/>
    <property type="match status" value="1"/>
</dbReference>
<dbReference type="PANTHER" id="PTHR38015:SF1">
    <property type="entry name" value="OPINE DEHYDROGENASE DOMAIN-CONTAINING PROTEIN"/>
    <property type="match status" value="1"/>
</dbReference>
<evidence type="ECO:0000259" key="2">
    <source>
        <dbReference type="Pfam" id="PF02558"/>
    </source>
</evidence>
<dbReference type="PANTHER" id="PTHR38015">
    <property type="entry name" value="BLR6086 PROTEIN"/>
    <property type="match status" value="1"/>
</dbReference>
<feature type="domain" description="Opine dehydrogenase" evidence="1">
    <location>
        <begin position="178"/>
        <end position="320"/>
    </location>
</feature>
<dbReference type="Gene3D" id="3.40.50.720">
    <property type="entry name" value="NAD(P)-binding Rossmann-like Domain"/>
    <property type="match status" value="1"/>
</dbReference>
<protein>
    <submittedName>
        <fullName evidence="3">Opine dehydrogenase</fullName>
    </submittedName>
</protein>
<dbReference type="InterPro" id="IPR013328">
    <property type="entry name" value="6PGD_dom2"/>
</dbReference>
<gene>
    <name evidence="3" type="ORF">SAMN05421504_103425</name>
</gene>
<dbReference type="GO" id="GO:0016491">
    <property type="term" value="F:oxidoreductase activity"/>
    <property type="evidence" value="ECO:0007669"/>
    <property type="project" value="InterPro"/>
</dbReference>
<keyword evidence="4" id="KW-1185">Reference proteome</keyword>